<evidence type="ECO:0000313" key="2">
    <source>
        <dbReference type="EMBL" id="OGI76083.1"/>
    </source>
</evidence>
<dbReference type="EMBL" id="MFUG01000011">
    <property type="protein sequence ID" value="OGI76083.1"/>
    <property type="molecule type" value="Genomic_DNA"/>
</dbReference>
<comment type="caution">
    <text evidence="2">The sequence shown here is derived from an EMBL/GenBank/DDBJ whole genome shotgun (WGS) entry which is preliminary data.</text>
</comment>
<dbReference type="AlphaFoldDB" id="A0A1F6W2D2"/>
<organism evidence="2 3">
    <name type="scientific">Candidatus Nomurabacteria bacterium RIFCSPHIGHO2_02_FULL_42_19</name>
    <dbReference type="NCBI Taxonomy" id="1801756"/>
    <lineage>
        <taxon>Bacteria</taxon>
        <taxon>Candidatus Nomuraibacteriota</taxon>
    </lineage>
</organism>
<reference evidence="2 3" key="1">
    <citation type="journal article" date="2016" name="Nat. Commun.">
        <title>Thousands of microbial genomes shed light on interconnected biogeochemical processes in an aquifer system.</title>
        <authorList>
            <person name="Anantharaman K."/>
            <person name="Brown C.T."/>
            <person name="Hug L.A."/>
            <person name="Sharon I."/>
            <person name="Castelle C.J."/>
            <person name="Probst A.J."/>
            <person name="Thomas B.C."/>
            <person name="Singh A."/>
            <person name="Wilkins M.J."/>
            <person name="Karaoz U."/>
            <person name="Brodie E.L."/>
            <person name="Williams K.H."/>
            <person name="Hubbard S.S."/>
            <person name="Banfield J.F."/>
        </authorList>
    </citation>
    <scope>NUCLEOTIDE SEQUENCE [LARGE SCALE GENOMIC DNA]</scope>
</reference>
<feature type="region of interest" description="Disordered" evidence="1">
    <location>
        <begin position="192"/>
        <end position="221"/>
    </location>
</feature>
<gene>
    <name evidence="2" type="ORF">A3C67_01855</name>
</gene>
<protein>
    <submittedName>
        <fullName evidence="2">Uncharacterized protein</fullName>
    </submittedName>
</protein>
<dbReference type="Proteomes" id="UP000179275">
    <property type="component" value="Unassembled WGS sequence"/>
</dbReference>
<proteinExistence type="predicted"/>
<dbReference type="STRING" id="1801756.A3C67_01855"/>
<evidence type="ECO:0000313" key="3">
    <source>
        <dbReference type="Proteomes" id="UP000179275"/>
    </source>
</evidence>
<name>A0A1F6W2D2_9BACT</name>
<evidence type="ECO:0000256" key="1">
    <source>
        <dbReference type="SAM" id="MobiDB-lite"/>
    </source>
</evidence>
<sequence>MDDTIDTLKIKIDAARRNLSEETKVAIEAVPWKIAILGMRESKGYSFEQLGDLETETELLLCGLLNPEDYPKELENRMRIPGPRVDELVNEMNQLVFSKMREELIKNTERKKIFETKTAPSVSKIEQEMSSPVTGINKDEIKVLDNAGIKIISAGEPDLTALELNSGTTPAILTQKFTGSFQIPTVKTEHVDSNNLNKVAAPKAPASYPPKGDPYRLPPEE</sequence>
<accession>A0A1F6W2D2</accession>